<dbReference type="RefSeq" id="WP_036766239.1">
    <property type="nucleotide sequence ID" value="NZ_PYOG01000038.1"/>
</dbReference>
<evidence type="ECO:0000313" key="2">
    <source>
        <dbReference type="Proteomes" id="UP000251647"/>
    </source>
</evidence>
<evidence type="ECO:0000313" key="1">
    <source>
        <dbReference type="EMBL" id="SPY46026.1"/>
    </source>
</evidence>
<proteinExistence type="predicted"/>
<protein>
    <submittedName>
        <fullName evidence="1">Uncharacterized protein</fullName>
    </submittedName>
</protein>
<dbReference type="OrthoDB" id="6402546at2"/>
<dbReference type="AlphaFoldDB" id="A0A2T3Q8D5"/>
<organism evidence="1 2">
    <name type="scientific">Photobacterium damselae</name>
    <dbReference type="NCBI Taxonomy" id="38293"/>
    <lineage>
        <taxon>Bacteria</taxon>
        <taxon>Pseudomonadati</taxon>
        <taxon>Pseudomonadota</taxon>
        <taxon>Gammaproteobacteria</taxon>
        <taxon>Vibrionales</taxon>
        <taxon>Vibrionaceae</taxon>
        <taxon>Photobacterium</taxon>
    </lineage>
</organism>
<dbReference type="Proteomes" id="UP000251647">
    <property type="component" value="Unassembled WGS sequence"/>
</dbReference>
<sequence length="134" mass="15331">MPEFKILNNIIHYMEENGANYKVVSISIDEELVNEINKLETNKLTIEQVRKAADKCLAHEWLKHTCMGDRYRHLQITPKGIGAARSKTRFEEIKASRGFLKKLSDNIDDHKGLLLVLGFLLALATFTLKFMGNN</sequence>
<name>A0A2T3Q8D5_PHODM</name>
<accession>A0A2T3Q8D5</accession>
<gene>
    <name evidence="1" type="ORF">NCTC11647_04372</name>
</gene>
<dbReference type="EMBL" id="UATL01000008">
    <property type="protein sequence ID" value="SPY46026.1"/>
    <property type="molecule type" value="Genomic_DNA"/>
</dbReference>
<reference evidence="1 2" key="1">
    <citation type="submission" date="2018-06" db="EMBL/GenBank/DDBJ databases">
        <authorList>
            <consortium name="Pathogen Informatics"/>
            <person name="Doyle S."/>
        </authorList>
    </citation>
    <scope>NUCLEOTIDE SEQUENCE [LARGE SCALE GENOMIC DNA]</scope>
    <source>
        <strain evidence="1 2">NCTC11647</strain>
    </source>
</reference>